<dbReference type="PANTHER" id="PTHR44145">
    <property type="entry name" value="DNAJ HOMOLOG SUBFAMILY A MEMBER 3, MITOCHONDRIAL"/>
    <property type="match status" value="1"/>
</dbReference>
<dbReference type="EMBL" id="FNOU01000005">
    <property type="protein sequence ID" value="SDX68416.1"/>
    <property type="molecule type" value="Genomic_DNA"/>
</dbReference>
<dbReference type="InterPro" id="IPR001623">
    <property type="entry name" value="DnaJ_domain"/>
</dbReference>
<dbReference type="SUPFAM" id="SSF48452">
    <property type="entry name" value="TPR-like"/>
    <property type="match status" value="1"/>
</dbReference>
<dbReference type="InterPro" id="IPR036869">
    <property type="entry name" value="J_dom_sf"/>
</dbReference>
<dbReference type="PRINTS" id="PR00625">
    <property type="entry name" value="JDOMAIN"/>
</dbReference>
<organism evidence="4 5">
    <name type="scientific">Eubacterium barkeri</name>
    <name type="common">Clostridium barkeri</name>
    <dbReference type="NCBI Taxonomy" id="1528"/>
    <lineage>
        <taxon>Bacteria</taxon>
        <taxon>Bacillati</taxon>
        <taxon>Bacillota</taxon>
        <taxon>Clostridia</taxon>
        <taxon>Eubacteriales</taxon>
        <taxon>Eubacteriaceae</taxon>
        <taxon>Eubacterium</taxon>
    </lineage>
</organism>
<keyword evidence="1" id="KW-0235">DNA replication</keyword>
<accession>A0A1H3DPS5</accession>
<dbReference type="PROSITE" id="PS50076">
    <property type="entry name" value="DNAJ_2"/>
    <property type="match status" value="1"/>
</dbReference>
<dbReference type="STRING" id="1528.SAMN04488579_10588"/>
<dbReference type="Gene3D" id="1.10.287.110">
    <property type="entry name" value="DnaJ domain"/>
    <property type="match status" value="1"/>
</dbReference>
<gene>
    <name evidence="4" type="ORF">SAMN04488579_10588</name>
</gene>
<evidence type="ECO:0000256" key="1">
    <source>
        <dbReference type="ARBA" id="ARBA00022705"/>
    </source>
</evidence>
<evidence type="ECO:0000259" key="3">
    <source>
        <dbReference type="PROSITE" id="PS50076"/>
    </source>
</evidence>
<name>A0A1H3DPS5_EUBBA</name>
<dbReference type="InterPro" id="IPR051938">
    <property type="entry name" value="Apopto_cytoskel_mod"/>
</dbReference>
<dbReference type="CDD" id="cd06257">
    <property type="entry name" value="DnaJ"/>
    <property type="match status" value="1"/>
</dbReference>
<dbReference type="InterPro" id="IPR011990">
    <property type="entry name" value="TPR-like_helical_dom_sf"/>
</dbReference>
<dbReference type="OrthoDB" id="9779889at2"/>
<reference evidence="5" key="1">
    <citation type="submission" date="2016-10" db="EMBL/GenBank/DDBJ databases">
        <authorList>
            <person name="Varghese N."/>
            <person name="Submissions S."/>
        </authorList>
    </citation>
    <scope>NUCLEOTIDE SEQUENCE [LARGE SCALE GENOMIC DNA]</scope>
    <source>
        <strain evidence="5">VPI 5359</strain>
    </source>
</reference>
<keyword evidence="2" id="KW-0143">Chaperone</keyword>
<dbReference type="Pfam" id="PF00226">
    <property type="entry name" value="DnaJ"/>
    <property type="match status" value="1"/>
</dbReference>
<sequence length="217" mass="24018">MTKNPYEVLGVSENATEEEIAKAYRSLAKKYHPDLNPNDPVAAQKMSAVNEAFDQIKNGDPVTRQREYHYSEEGYSQGQSAGGFGGFGGGYQEYGSYGTQDPLAMAQFLIQLRQYVQALQLLNQVRNRTAQWYALSAIANYNTGNRITAMEHAGRAVEMEPGNGEYRQILDQIQNGGQAYQRQAQSYGGSAMAMNLCCTGLCLSQMCFGPICCMRPF</sequence>
<keyword evidence="5" id="KW-1185">Reference proteome</keyword>
<dbReference type="RefSeq" id="WP_090243983.1">
    <property type="nucleotide sequence ID" value="NZ_FNOU01000005.1"/>
</dbReference>
<dbReference type="GO" id="GO:0006260">
    <property type="term" value="P:DNA replication"/>
    <property type="evidence" value="ECO:0007669"/>
    <property type="project" value="UniProtKB-KW"/>
</dbReference>
<dbReference type="AlphaFoldDB" id="A0A1H3DPS5"/>
<dbReference type="SUPFAM" id="SSF46565">
    <property type="entry name" value="Chaperone J-domain"/>
    <property type="match status" value="1"/>
</dbReference>
<dbReference type="Gene3D" id="1.25.40.10">
    <property type="entry name" value="Tetratricopeptide repeat domain"/>
    <property type="match status" value="1"/>
</dbReference>
<evidence type="ECO:0000313" key="4">
    <source>
        <dbReference type="EMBL" id="SDX68416.1"/>
    </source>
</evidence>
<proteinExistence type="predicted"/>
<feature type="domain" description="J" evidence="3">
    <location>
        <begin position="4"/>
        <end position="74"/>
    </location>
</feature>
<evidence type="ECO:0000313" key="5">
    <source>
        <dbReference type="Proteomes" id="UP000199652"/>
    </source>
</evidence>
<dbReference type="Proteomes" id="UP000199652">
    <property type="component" value="Unassembled WGS sequence"/>
</dbReference>
<protein>
    <submittedName>
        <fullName evidence="4">Molecular chaperone DnaJ</fullName>
    </submittedName>
</protein>
<dbReference type="PANTHER" id="PTHR44145:SF3">
    <property type="entry name" value="DNAJ HOMOLOG SUBFAMILY A MEMBER 3, MITOCHONDRIAL"/>
    <property type="match status" value="1"/>
</dbReference>
<dbReference type="SMART" id="SM00271">
    <property type="entry name" value="DnaJ"/>
    <property type="match status" value="1"/>
</dbReference>
<evidence type="ECO:0000256" key="2">
    <source>
        <dbReference type="ARBA" id="ARBA00023186"/>
    </source>
</evidence>